<protein>
    <submittedName>
        <fullName evidence="1">Uncharacterized protein</fullName>
    </submittedName>
</protein>
<dbReference type="EMBL" id="JBHUHV010000019">
    <property type="protein sequence ID" value="MFD2066405.1"/>
    <property type="molecule type" value="Genomic_DNA"/>
</dbReference>
<name>A0ABW4WXA7_9BACT</name>
<evidence type="ECO:0000313" key="2">
    <source>
        <dbReference type="Proteomes" id="UP001597369"/>
    </source>
</evidence>
<accession>A0ABW4WXA7</accession>
<sequence length="76" mass="8093">MPSPIAPDTSSPTAPPSAPFVAALSLSAHLPAFGGRDWRVVLLKLLYTIELHRKQVIVLKNVEKKASKTVASEASS</sequence>
<comment type="caution">
    <text evidence="1">The sequence shown here is derived from an EMBL/GenBank/DDBJ whole genome shotgun (WGS) entry which is preliminary data.</text>
</comment>
<proteinExistence type="predicted"/>
<gene>
    <name evidence="1" type="ORF">ACFSKU_05870</name>
</gene>
<keyword evidence="2" id="KW-1185">Reference proteome</keyword>
<dbReference type="RefSeq" id="WP_229960122.1">
    <property type="nucleotide sequence ID" value="NZ_JAJJWI010000007.1"/>
</dbReference>
<evidence type="ECO:0000313" key="1">
    <source>
        <dbReference type="EMBL" id="MFD2066405.1"/>
    </source>
</evidence>
<organism evidence="1 2">
    <name type="scientific">Pontibacter silvestris</name>
    <dbReference type="NCBI Taxonomy" id="2305183"/>
    <lineage>
        <taxon>Bacteria</taxon>
        <taxon>Pseudomonadati</taxon>
        <taxon>Bacteroidota</taxon>
        <taxon>Cytophagia</taxon>
        <taxon>Cytophagales</taxon>
        <taxon>Hymenobacteraceae</taxon>
        <taxon>Pontibacter</taxon>
    </lineage>
</organism>
<dbReference type="Proteomes" id="UP001597369">
    <property type="component" value="Unassembled WGS sequence"/>
</dbReference>
<reference evidence="2" key="1">
    <citation type="journal article" date="2019" name="Int. J. Syst. Evol. Microbiol.">
        <title>The Global Catalogue of Microorganisms (GCM) 10K type strain sequencing project: providing services to taxonomists for standard genome sequencing and annotation.</title>
        <authorList>
            <consortium name="The Broad Institute Genomics Platform"/>
            <consortium name="The Broad Institute Genome Sequencing Center for Infectious Disease"/>
            <person name="Wu L."/>
            <person name="Ma J."/>
        </authorList>
    </citation>
    <scope>NUCLEOTIDE SEQUENCE [LARGE SCALE GENOMIC DNA]</scope>
    <source>
        <strain evidence="2">JCM 16545</strain>
    </source>
</reference>